<dbReference type="GO" id="GO:0071916">
    <property type="term" value="F:dipeptide transmembrane transporter activity"/>
    <property type="evidence" value="ECO:0007669"/>
    <property type="project" value="TreeGrafter"/>
</dbReference>
<proteinExistence type="inferred from homology"/>
<feature type="region of interest" description="Disordered" evidence="8">
    <location>
        <begin position="1"/>
        <end position="30"/>
    </location>
</feature>
<keyword evidence="3" id="KW-1003">Cell membrane</keyword>
<evidence type="ECO:0000256" key="3">
    <source>
        <dbReference type="ARBA" id="ARBA00022475"/>
    </source>
</evidence>
<protein>
    <submittedName>
        <fullName evidence="10">Nickel transport system permease protein NikB</fullName>
    </submittedName>
</protein>
<dbReference type="Pfam" id="PF19300">
    <property type="entry name" value="BPD_transp_1_N"/>
    <property type="match status" value="1"/>
</dbReference>
<dbReference type="GO" id="GO:0005886">
    <property type="term" value="C:plasma membrane"/>
    <property type="evidence" value="ECO:0007669"/>
    <property type="project" value="UniProtKB-SubCell"/>
</dbReference>
<evidence type="ECO:0000256" key="4">
    <source>
        <dbReference type="ARBA" id="ARBA00022692"/>
    </source>
</evidence>
<dbReference type="AlphaFoldDB" id="A0A2Z3YN09"/>
<feature type="compositionally biased region" description="Polar residues" evidence="8">
    <location>
        <begin position="1"/>
        <end position="13"/>
    </location>
</feature>
<dbReference type="EMBL" id="CP024988">
    <property type="protein sequence ID" value="AWT25089.1"/>
    <property type="molecule type" value="Genomic_DNA"/>
</dbReference>
<dbReference type="SUPFAM" id="SSF161098">
    <property type="entry name" value="MetI-like"/>
    <property type="match status" value="1"/>
</dbReference>
<gene>
    <name evidence="10" type="primary">nikB_2</name>
    <name evidence="10" type="ORF">Csp1_02630</name>
</gene>
<organism evidence="10 11">
    <name type="scientific">Corynebacterium provencense</name>
    <dbReference type="NCBI Taxonomy" id="1737425"/>
    <lineage>
        <taxon>Bacteria</taxon>
        <taxon>Bacillati</taxon>
        <taxon>Actinomycetota</taxon>
        <taxon>Actinomycetes</taxon>
        <taxon>Mycobacteriales</taxon>
        <taxon>Corynebacteriaceae</taxon>
        <taxon>Corynebacterium</taxon>
    </lineage>
</organism>
<evidence type="ECO:0000256" key="1">
    <source>
        <dbReference type="ARBA" id="ARBA00004651"/>
    </source>
</evidence>
<feature type="transmembrane region" description="Helical" evidence="7">
    <location>
        <begin position="43"/>
        <end position="64"/>
    </location>
</feature>
<keyword evidence="2 7" id="KW-0813">Transport</keyword>
<evidence type="ECO:0000256" key="6">
    <source>
        <dbReference type="ARBA" id="ARBA00023136"/>
    </source>
</evidence>
<comment type="similarity">
    <text evidence="7">Belongs to the binding-protein-dependent transport system permease family.</text>
</comment>
<dbReference type="PANTHER" id="PTHR43163:SF6">
    <property type="entry name" value="DIPEPTIDE TRANSPORT SYSTEM PERMEASE PROTEIN DPPB-RELATED"/>
    <property type="match status" value="1"/>
</dbReference>
<accession>A0A2Z3YN09</accession>
<feature type="domain" description="ABC transmembrane type-1" evidence="9">
    <location>
        <begin position="131"/>
        <end position="331"/>
    </location>
</feature>
<dbReference type="PROSITE" id="PS50928">
    <property type="entry name" value="ABC_TM1"/>
    <property type="match status" value="1"/>
</dbReference>
<evidence type="ECO:0000313" key="10">
    <source>
        <dbReference type="EMBL" id="AWT25089.1"/>
    </source>
</evidence>
<dbReference type="Pfam" id="PF00528">
    <property type="entry name" value="BPD_transp_1"/>
    <property type="match status" value="1"/>
</dbReference>
<dbReference type="KEGG" id="cpre:Csp1_02630"/>
<reference evidence="11" key="1">
    <citation type="submission" date="2017-11" db="EMBL/GenBank/DDBJ databases">
        <title>Otitis media/interna in a cat caused by the recently described species Corynebacterium provencense.</title>
        <authorList>
            <person name="Kittl S."/>
            <person name="Brodard I."/>
            <person name="Rychener L."/>
            <person name="Jores J."/>
            <person name="Roosje P."/>
            <person name="Gobeli Brawand S."/>
        </authorList>
    </citation>
    <scope>NUCLEOTIDE SEQUENCE [LARGE SCALE GENOMIC DNA]</scope>
    <source>
        <strain evidence="11">17KM38</strain>
    </source>
</reference>
<evidence type="ECO:0000256" key="2">
    <source>
        <dbReference type="ARBA" id="ARBA00022448"/>
    </source>
</evidence>
<evidence type="ECO:0000256" key="7">
    <source>
        <dbReference type="RuleBase" id="RU363032"/>
    </source>
</evidence>
<evidence type="ECO:0000313" key="11">
    <source>
        <dbReference type="Proteomes" id="UP000247696"/>
    </source>
</evidence>
<dbReference type="STRING" id="1737425.GCA_900049755_02387"/>
<evidence type="ECO:0000256" key="5">
    <source>
        <dbReference type="ARBA" id="ARBA00022989"/>
    </source>
</evidence>
<dbReference type="InterPro" id="IPR000515">
    <property type="entry name" value="MetI-like"/>
</dbReference>
<keyword evidence="11" id="KW-1185">Reference proteome</keyword>
<dbReference type="Proteomes" id="UP000247696">
    <property type="component" value="Chromosome"/>
</dbReference>
<keyword evidence="4 7" id="KW-0812">Transmembrane</keyword>
<evidence type="ECO:0000259" key="9">
    <source>
        <dbReference type="PROSITE" id="PS50928"/>
    </source>
</evidence>
<dbReference type="CDD" id="cd06261">
    <property type="entry name" value="TM_PBP2"/>
    <property type="match status" value="1"/>
</dbReference>
<keyword evidence="6 7" id="KW-0472">Membrane</keyword>
<evidence type="ECO:0000256" key="8">
    <source>
        <dbReference type="SAM" id="MobiDB-lite"/>
    </source>
</evidence>
<name>A0A2Z3YN09_9CORY</name>
<feature type="transmembrane region" description="Helical" evidence="7">
    <location>
        <begin position="169"/>
        <end position="196"/>
    </location>
</feature>
<dbReference type="OrthoDB" id="147639at2"/>
<dbReference type="PANTHER" id="PTHR43163">
    <property type="entry name" value="DIPEPTIDE TRANSPORT SYSTEM PERMEASE PROTEIN DPPB-RELATED"/>
    <property type="match status" value="1"/>
</dbReference>
<dbReference type="InterPro" id="IPR045621">
    <property type="entry name" value="BPD_transp_1_N"/>
</dbReference>
<sequence>MTAQAPVTVQTQGSGRGALSDRTPGSRGLSRAGGWPRFILQRLVDIVLTVWAAATLAFLAVKAIPGDPLDILMSGIQDATPEMRARIAADYGLDQPAWRQYLDYLGGVLTGDLGTSYQRGTPVLDVLSAELAPTVELTLVAMLIAVTLAVAVALATSGRNRTARFAAQFIELVAVSTPAFWLGIILMTIFSFQLRLLPAFGNETPESLILPAVTLASTVFGVLSQILRERMEFTLHEPFVKSLRARGLGEGALRSRHVLRHAGLPALTLSSMIFGSLLGGTVIIETLFARPGIGRVAVMAVQDRDIPVVLGFVILASLIFVLVNTVVDLVYPLIDPRLKGERR</sequence>
<feature type="transmembrane region" description="Helical" evidence="7">
    <location>
        <begin position="264"/>
        <end position="288"/>
    </location>
</feature>
<feature type="transmembrane region" description="Helical" evidence="7">
    <location>
        <begin position="208"/>
        <end position="227"/>
    </location>
</feature>
<dbReference type="RefSeq" id="WP_110480877.1">
    <property type="nucleotide sequence ID" value="NZ_CP024988.1"/>
</dbReference>
<feature type="transmembrane region" description="Helical" evidence="7">
    <location>
        <begin position="137"/>
        <end position="157"/>
    </location>
</feature>
<feature type="transmembrane region" description="Helical" evidence="7">
    <location>
        <begin position="308"/>
        <end position="334"/>
    </location>
</feature>
<comment type="subcellular location">
    <subcellularLocation>
        <location evidence="1 7">Cell membrane</location>
        <topology evidence="1 7">Multi-pass membrane protein</topology>
    </subcellularLocation>
</comment>
<dbReference type="InterPro" id="IPR035906">
    <property type="entry name" value="MetI-like_sf"/>
</dbReference>
<dbReference type="Gene3D" id="1.10.3720.10">
    <property type="entry name" value="MetI-like"/>
    <property type="match status" value="1"/>
</dbReference>
<keyword evidence="5 7" id="KW-1133">Transmembrane helix</keyword>